<feature type="domain" description="U1-type" evidence="6">
    <location>
        <begin position="95"/>
        <end position="129"/>
    </location>
</feature>
<dbReference type="SMART" id="SM00451">
    <property type="entry name" value="ZnF_U1"/>
    <property type="match status" value="1"/>
</dbReference>
<dbReference type="Proteomes" id="UP000326924">
    <property type="component" value="Unassembled WGS sequence"/>
</dbReference>
<evidence type="ECO:0000256" key="1">
    <source>
        <dbReference type="ARBA" id="ARBA00022723"/>
    </source>
</evidence>
<evidence type="ECO:0000256" key="2">
    <source>
        <dbReference type="ARBA" id="ARBA00022771"/>
    </source>
</evidence>
<feature type="region of interest" description="Disordered" evidence="5">
    <location>
        <begin position="1"/>
        <end position="48"/>
    </location>
</feature>
<keyword evidence="3" id="KW-0862">Zinc</keyword>
<keyword evidence="4" id="KW-0539">Nucleus</keyword>
<dbReference type="EMBL" id="VXIS01000016">
    <property type="protein sequence ID" value="KAA8913281.1"/>
    <property type="molecule type" value="Genomic_DNA"/>
</dbReference>
<dbReference type="PANTHER" id="PTHR45986:SF1">
    <property type="entry name" value="ZINC FINGER MATRIN-TYPE PROTEIN 2"/>
    <property type="match status" value="1"/>
</dbReference>
<dbReference type="GO" id="GO:0000398">
    <property type="term" value="P:mRNA splicing, via spliceosome"/>
    <property type="evidence" value="ECO:0007669"/>
    <property type="project" value="InterPro"/>
</dbReference>
<dbReference type="OrthoDB" id="30343at2759"/>
<feature type="compositionally biased region" description="Basic and acidic residues" evidence="5">
    <location>
        <begin position="15"/>
        <end position="48"/>
    </location>
</feature>
<dbReference type="GO" id="GO:0008270">
    <property type="term" value="F:zinc ion binding"/>
    <property type="evidence" value="ECO:0007669"/>
    <property type="project" value="UniProtKB-KW"/>
</dbReference>
<reference evidence="7 8" key="1">
    <citation type="submission" date="2019-09" db="EMBL/GenBank/DDBJ databases">
        <title>Draft genome of the ectomycorrhizal ascomycete Sphaerosporella brunnea.</title>
        <authorList>
            <consortium name="DOE Joint Genome Institute"/>
            <person name="Benucci G.M."/>
            <person name="Marozzi G."/>
            <person name="Antonielli L."/>
            <person name="Sanchez S."/>
            <person name="Marco P."/>
            <person name="Wang X."/>
            <person name="Falini L.B."/>
            <person name="Barry K."/>
            <person name="Haridas S."/>
            <person name="Lipzen A."/>
            <person name="Labutti K."/>
            <person name="Grigoriev I.V."/>
            <person name="Murat C."/>
            <person name="Martin F."/>
            <person name="Albertini E."/>
            <person name="Donnini D."/>
            <person name="Bonito G."/>
        </authorList>
    </citation>
    <scope>NUCLEOTIDE SEQUENCE [LARGE SCALE GENOMIC DNA]</scope>
    <source>
        <strain evidence="7 8">Sb_GMNB300</strain>
    </source>
</reference>
<evidence type="ECO:0000256" key="4">
    <source>
        <dbReference type="ARBA" id="ARBA00023242"/>
    </source>
</evidence>
<keyword evidence="2" id="KW-0863">Zinc-finger</keyword>
<feature type="region of interest" description="Disordered" evidence="5">
    <location>
        <begin position="172"/>
        <end position="213"/>
    </location>
</feature>
<dbReference type="Pfam" id="PF12171">
    <property type="entry name" value="zf-C2H2_jaz"/>
    <property type="match status" value="1"/>
</dbReference>
<keyword evidence="8" id="KW-1185">Reference proteome</keyword>
<dbReference type="GO" id="GO:0005681">
    <property type="term" value="C:spliceosomal complex"/>
    <property type="evidence" value="ECO:0007669"/>
    <property type="project" value="InterPro"/>
</dbReference>
<evidence type="ECO:0000313" key="8">
    <source>
        <dbReference type="Proteomes" id="UP000326924"/>
    </source>
</evidence>
<gene>
    <name evidence="7" type="ORF">FN846DRAFT_902974</name>
</gene>
<dbReference type="InterPro" id="IPR040107">
    <property type="entry name" value="Snu23"/>
</dbReference>
<evidence type="ECO:0000259" key="6">
    <source>
        <dbReference type="SMART" id="SM00451"/>
    </source>
</evidence>
<dbReference type="InterPro" id="IPR022755">
    <property type="entry name" value="Znf_C2H2_jaz"/>
</dbReference>
<organism evidence="7 8">
    <name type="scientific">Sphaerosporella brunnea</name>
    <dbReference type="NCBI Taxonomy" id="1250544"/>
    <lineage>
        <taxon>Eukaryota</taxon>
        <taxon>Fungi</taxon>
        <taxon>Dikarya</taxon>
        <taxon>Ascomycota</taxon>
        <taxon>Pezizomycotina</taxon>
        <taxon>Pezizomycetes</taxon>
        <taxon>Pezizales</taxon>
        <taxon>Pyronemataceae</taxon>
        <taxon>Sphaerosporella</taxon>
    </lineage>
</organism>
<dbReference type="AlphaFoldDB" id="A0A5J5F8S0"/>
<comment type="caution">
    <text evidence="7">The sequence shown here is derived from an EMBL/GenBank/DDBJ whole genome shotgun (WGS) entry which is preliminary data.</text>
</comment>
<dbReference type="InterPro" id="IPR036236">
    <property type="entry name" value="Znf_C2H2_sf"/>
</dbReference>
<dbReference type="GO" id="GO:0003676">
    <property type="term" value="F:nucleic acid binding"/>
    <property type="evidence" value="ECO:0007669"/>
    <property type="project" value="InterPro"/>
</dbReference>
<dbReference type="PANTHER" id="PTHR45986">
    <property type="entry name" value="ZINC FINGER MATRIN-TYPE PROTEIN 2"/>
    <property type="match status" value="1"/>
</dbReference>
<evidence type="ECO:0000256" key="3">
    <source>
        <dbReference type="ARBA" id="ARBA00022833"/>
    </source>
</evidence>
<dbReference type="InterPro" id="IPR003604">
    <property type="entry name" value="Matrin/U1-like-C_Znf_C2H2"/>
</dbReference>
<dbReference type="SUPFAM" id="SSF57667">
    <property type="entry name" value="beta-beta-alpha zinc fingers"/>
    <property type="match status" value="1"/>
</dbReference>
<proteinExistence type="predicted"/>
<keyword evidence="1" id="KW-0479">Metal-binding</keyword>
<dbReference type="GO" id="GO:0046540">
    <property type="term" value="C:U4/U6 x U5 tri-snRNP complex"/>
    <property type="evidence" value="ECO:0007669"/>
    <property type="project" value="TreeGrafter"/>
</dbReference>
<accession>A0A5J5F8S0</accession>
<evidence type="ECO:0000256" key="5">
    <source>
        <dbReference type="SAM" id="MobiDB-lite"/>
    </source>
</evidence>
<evidence type="ECO:0000313" key="7">
    <source>
        <dbReference type="EMBL" id="KAA8913281.1"/>
    </source>
</evidence>
<feature type="compositionally biased region" description="Basic residues" evidence="5">
    <location>
        <begin position="180"/>
        <end position="192"/>
    </location>
</feature>
<dbReference type="InParanoid" id="A0A5J5F8S0"/>
<protein>
    <recommendedName>
        <fullName evidence="6">U1-type domain-containing protein</fullName>
    </recommendedName>
</protein>
<name>A0A5J5F8S0_9PEZI</name>
<sequence>MAEKKTSSAPGGDTGFRRQWDREEYAAKAREREAKERAEGKLRAEAKAAGKKYYAPVADDAEMISARRERINFEENLNKSQLVPGSAAVGKRGKGAGFYCEACDLTYKDSLQWVDHLNSKQHLVATGKTAEVERATLEDVLKRLEWLKRQREQREKGEHWDLRKRLEERQRLEEEERIRKREKRKEAKKRKRAVEIKKEEGATAAAEQAEDVEMDDDAAMMARMMGFSGGFGSTKKN</sequence>